<dbReference type="EMBL" id="JAANIT010001091">
    <property type="protein sequence ID" value="KAG1542301.1"/>
    <property type="molecule type" value="Genomic_DNA"/>
</dbReference>
<dbReference type="Gene3D" id="1.10.150.50">
    <property type="entry name" value="Transcription Factor, Ets-1"/>
    <property type="match status" value="1"/>
</dbReference>
<dbReference type="SUPFAM" id="SSF50729">
    <property type="entry name" value="PH domain-like"/>
    <property type="match status" value="1"/>
</dbReference>
<dbReference type="Gene3D" id="2.30.29.30">
    <property type="entry name" value="Pleckstrin-homology domain (PH domain)/Phosphotyrosine-binding domain (PTB)"/>
    <property type="match status" value="1"/>
</dbReference>
<feature type="region of interest" description="Disordered" evidence="4">
    <location>
        <begin position="216"/>
        <end position="239"/>
    </location>
</feature>
<evidence type="ECO:0000256" key="2">
    <source>
        <dbReference type="ARBA" id="ARBA00022658"/>
    </source>
</evidence>
<dbReference type="SUPFAM" id="SSF47576">
    <property type="entry name" value="Calponin-homology domain, CH-domain"/>
    <property type="match status" value="1"/>
</dbReference>
<reference evidence="9" key="1">
    <citation type="journal article" date="2020" name="Microb. Genom.">
        <title>Genetic diversity of clinical and environmental Mucorales isolates obtained from an investigation of mucormycosis cases among solid organ transplant recipients.</title>
        <authorList>
            <person name="Nguyen M.H."/>
            <person name="Kaul D."/>
            <person name="Muto C."/>
            <person name="Cheng S.J."/>
            <person name="Richter R.A."/>
            <person name="Bruno V.M."/>
            <person name="Liu G."/>
            <person name="Beyhan S."/>
            <person name="Sundermann A.J."/>
            <person name="Mounaud S."/>
            <person name="Pasculle A.W."/>
            <person name="Nierman W.C."/>
            <person name="Driscoll E."/>
            <person name="Cumbie R."/>
            <person name="Clancy C.J."/>
            <person name="Dupont C.L."/>
        </authorList>
    </citation>
    <scope>NUCLEOTIDE SEQUENCE</scope>
    <source>
        <strain evidence="9">GL16</strain>
    </source>
</reference>
<dbReference type="FunFam" id="2.30.29.30:FF:000286">
    <property type="entry name" value="PH-protein kinase domain containing protein"/>
    <property type="match status" value="1"/>
</dbReference>
<name>A0A9P6Y8W4_RHIOR</name>
<dbReference type="InterPro" id="IPR001715">
    <property type="entry name" value="CH_dom"/>
</dbReference>
<dbReference type="Gene3D" id="1.10.418.10">
    <property type="entry name" value="Calponin-like domain"/>
    <property type="match status" value="1"/>
</dbReference>
<accession>A0A9P6Y8W4</accession>
<evidence type="ECO:0000256" key="1">
    <source>
        <dbReference type="ARBA" id="ARBA00022443"/>
    </source>
</evidence>
<feature type="region of interest" description="Disordered" evidence="4">
    <location>
        <begin position="429"/>
        <end position="463"/>
    </location>
</feature>
<evidence type="ECO:0000256" key="3">
    <source>
        <dbReference type="PROSITE-ProRule" id="PRU00192"/>
    </source>
</evidence>
<dbReference type="SMART" id="SM00326">
    <property type="entry name" value="SH3"/>
    <property type="match status" value="1"/>
</dbReference>
<feature type="compositionally biased region" description="Low complexity" evidence="4">
    <location>
        <begin position="449"/>
        <end position="463"/>
    </location>
</feature>
<dbReference type="SMART" id="SM00233">
    <property type="entry name" value="PH"/>
    <property type="match status" value="1"/>
</dbReference>
<dbReference type="CDD" id="cd00174">
    <property type="entry name" value="SH3"/>
    <property type="match status" value="1"/>
</dbReference>
<dbReference type="GO" id="GO:0005085">
    <property type="term" value="F:guanyl-nucleotide exchange factor activity"/>
    <property type="evidence" value="ECO:0007669"/>
    <property type="project" value="UniProtKB-KW"/>
</dbReference>
<feature type="domain" description="PH" evidence="6">
    <location>
        <begin position="318"/>
        <end position="414"/>
    </location>
</feature>
<dbReference type="PANTHER" id="PTHR12844">
    <property type="entry name" value="CONNECTOR ENCHANCER OF KINASE SUPPRESSOR OF RAS"/>
    <property type="match status" value="1"/>
</dbReference>
<dbReference type="Gene3D" id="2.30.30.40">
    <property type="entry name" value="SH3 Domains"/>
    <property type="match status" value="1"/>
</dbReference>
<dbReference type="OrthoDB" id="73680at2759"/>
<gene>
    <name evidence="9" type="ORF">G6F51_007356</name>
</gene>
<evidence type="ECO:0000259" key="6">
    <source>
        <dbReference type="PROSITE" id="PS50003"/>
    </source>
</evidence>
<dbReference type="PROSITE" id="PS50105">
    <property type="entry name" value="SAM_DOMAIN"/>
    <property type="match status" value="1"/>
</dbReference>
<dbReference type="PANTHER" id="PTHR12844:SF42">
    <property type="entry name" value="CONNECTOR ENHANCER OF KSR PROTEIN CNK"/>
    <property type="match status" value="1"/>
</dbReference>
<dbReference type="InterPro" id="IPR001849">
    <property type="entry name" value="PH_domain"/>
</dbReference>
<dbReference type="CDD" id="cd09535">
    <property type="entry name" value="SAM_BOI-like_fungal"/>
    <property type="match status" value="1"/>
</dbReference>
<dbReference type="Pfam" id="PF00018">
    <property type="entry name" value="SH3_1"/>
    <property type="match status" value="1"/>
</dbReference>
<evidence type="ECO:0000256" key="4">
    <source>
        <dbReference type="SAM" id="MobiDB-lite"/>
    </source>
</evidence>
<protein>
    <recommendedName>
        <fullName evidence="11">Polar growth protein</fullName>
    </recommendedName>
</protein>
<feature type="region of interest" description="Disordered" evidence="4">
    <location>
        <begin position="475"/>
        <end position="559"/>
    </location>
</feature>
<comment type="caution">
    <text evidence="9">The sequence shown here is derived from an EMBL/GenBank/DDBJ whole genome shotgun (WGS) entry which is preliminary data.</text>
</comment>
<dbReference type="InterPro" id="IPR001452">
    <property type="entry name" value="SH3_domain"/>
</dbReference>
<proteinExistence type="predicted"/>
<feature type="compositionally biased region" description="Polar residues" evidence="4">
    <location>
        <begin position="477"/>
        <end position="532"/>
    </location>
</feature>
<dbReference type="SUPFAM" id="SSF47769">
    <property type="entry name" value="SAM/Pointed domain"/>
    <property type="match status" value="1"/>
</dbReference>
<evidence type="ECO:0008006" key="11">
    <source>
        <dbReference type="Google" id="ProtNLM"/>
    </source>
</evidence>
<dbReference type="InterPro" id="IPR013761">
    <property type="entry name" value="SAM/pointed_sf"/>
</dbReference>
<evidence type="ECO:0000259" key="8">
    <source>
        <dbReference type="PROSITE" id="PS50105"/>
    </source>
</evidence>
<keyword evidence="1 3" id="KW-0728">SH3 domain</keyword>
<dbReference type="SMART" id="SM00454">
    <property type="entry name" value="SAM"/>
    <property type="match status" value="1"/>
</dbReference>
<dbReference type="SUPFAM" id="SSF50044">
    <property type="entry name" value="SH3-domain"/>
    <property type="match status" value="1"/>
</dbReference>
<sequence length="786" mass="88736">MSEVLYSAHKFSAENADEISLAVGEKIVILEKDEGFNDGWWKGRNEKGEVGLFPVTYTVKTPPSIEQEKAKISNGSKHSSSLSSKNIQSIVKRSLNNPVLKAKSIEEWNSEQVAIWLTEIGFDSNLADIFKDQEITGDILLELTVDSLKELQIDTFGKRFKIQNAITALKNESKYTMESRVTSPLSDYRGNNNSDNDDLVSNYSTVIRNSQLTIKNRPSMESTSSLMRKDSQSSAHSFLSQPAPLPVVQSRSNQFRPERRHTLSSNTIQEQNNNNNQYIYTRSSLNNLNNAKLQSVLPSSAMVRRSEDTPITHETSLIPDMEGWLYKQGDRYKNWNKRWFVLKGNNLFYFKSPKAIRMKGIVNLKGYRIEVDSSIQVGKFCFKAHHEKERTFYFYTDQEKYMKDWVKALMKATIERDYGTPVMSSSTIPTVSLETARRMRPRPPSTIFQSQQQKTRSSSQHQQFGLLPMEEEHIPPFSQSLSSPPMSIGTCSPSLTSQTGMRIADNTSDYSFDHNSNPRLNDSGFNSTTSGMMHSPSRSLTHSTTSSSSSGSSGRSAAAAINSGRILGRISSPIQKPPASSVTPSMILYPDEEDEDLIDPENASVLESNKYNRFSDDLPSSRHYQPTPQHHREIMSKRKEYIDWVNLHVQDEIHDLSEISTGQALLQLLESLSNREIKRAPVNINQSGYSQMMDRMITAFEYMHQEGIDLDGGYTFRDILNGNETKIMALLDSIKAWYGVSLSSRTGLSPYSKHTTNKKTASGGTFGEEEENKLRALDDYSENILV</sequence>
<dbReference type="InterPro" id="IPR001660">
    <property type="entry name" value="SAM"/>
</dbReference>
<dbReference type="InterPro" id="IPR036028">
    <property type="entry name" value="SH3-like_dom_sf"/>
</dbReference>
<evidence type="ECO:0000313" key="10">
    <source>
        <dbReference type="Proteomes" id="UP000717996"/>
    </source>
</evidence>
<dbReference type="Pfam" id="PF07647">
    <property type="entry name" value="SAM_2"/>
    <property type="match status" value="1"/>
</dbReference>
<dbReference type="PROSITE" id="PS50003">
    <property type="entry name" value="PH_DOMAIN"/>
    <property type="match status" value="1"/>
</dbReference>
<dbReference type="InterPro" id="IPR011993">
    <property type="entry name" value="PH-like_dom_sf"/>
</dbReference>
<feature type="domain" description="SAM" evidence="8">
    <location>
        <begin position="108"/>
        <end position="172"/>
    </location>
</feature>
<organism evidence="9 10">
    <name type="scientific">Rhizopus oryzae</name>
    <name type="common">Mucormycosis agent</name>
    <name type="synonym">Rhizopus arrhizus var. delemar</name>
    <dbReference type="NCBI Taxonomy" id="64495"/>
    <lineage>
        <taxon>Eukaryota</taxon>
        <taxon>Fungi</taxon>
        <taxon>Fungi incertae sedis</taxon>
        <taxon>Mucoromycota</taxon>
        <taxon>Mucoromycotina</taxon>
        <taxon>Mucoromycetes</taxon>
        <taxon>Mucorales</taxon>
        <taxon>Mucorineae</taxon>
        <taxon>Rhizopodaceae</taxon>
        <taxon>Rhizopus</taxon>
    </lineage>
</organism>
<evidence type="ECO:0000259" key="7">
    <source>
        <dbReference type="PROSITE" id="PS50021"/>
    </source>
</evidence>
<feature type="compositionally biased region" description="Low complexity" evidence="4">
    <location>
        <begin position="535"/>
        <end position="559"/>
    </location>
</feature>
<dbReference type="PROSITE" id="PS50021">
    <property type="entry name" value="CH"/>
    <property type="match status" value="1"/>
</dbReference>
<dbReference type="Pfam" id="PF00307">
    <property type="entry name" value="CH"/>
    <property type="match status" value="1"/>
</dbReference>
<dbReference type="InterPro" id="IPR036872">
    <property type="entry name" value="CH_dom_sf"/>
</dbReference>
<feature type="domain" description="Calponin-homology (CH)" evidence="7">
    <location>
        <begin position="635"/>
        <end position="739"/>
    </location>
</feature>
<dbReference type="InterPro" id="IPR051566">
    <property type="entry name" value="CNKSR"/>
</dbReference>
<dbReference type="PROSITE" id="PS50002">
    <property type="entry name" value="SH3"/>
    <property type="match status" value="1"/>
</dbReference>
<evidence type="ECO:0000259" key="5">
    <source>
        <dbReference type="PROSITE" id="PS50002"/>
    </source>
</evidence>
<dbReference type="Pfam" id="PF00169">
    <property type="entry name" value="PH"/>
    <property type="match status" value="1"/>
</dbReference>
<feature type="domain" description="SH3" evidence="5">
    <location>
        <begin position="1"/>
        <end position="63"/>
    </location>
</feature>
<keyword evidence="2" id="KW-0344">Guanine-nucleotide releasing factor</keyword>
<dbReference type="AlphaFoldDB" id="A0A9P6Y8W4"/>
<evidence type="ECO:0000313" key="9">
    <source>
        <dbReference type="EMBL" id="KAG1542301.1"/>
    </source>
</evidence>
<dbReference type="Proteomes" id="UP000717996">
    <property type="component" value="Unassembled WGS sequence"/>
</dbReference>